<evidence type="ECO:0000259" key="1">
    <source>
        <dbReference type="PROSITE" id="PS51186"/>
    </source>
</evidence>
<dbReference type="PROSITE" id="PS51186">
    <property type="entry name" value="GNAT"/>
    <property type="match status" value="1"/>
</dbReference>
<dbReference type="InterPro" id="IPR000182">
    <property type="entry name" value="GNAT_dom"/>
</dbReference>
<protein>
    <submittedName>
        <fullName evidence="2">GNAT family N-acetyltransferase</fullName>
    </submittedName>
</protein>
<accession>A0A229SVD4</accession>
<dbReference type="SUPFAM" id="SSF55729">
    <property type="entry name" value="Acyl-CoA N-acyltransferases (Nat)"/>
    <property type="match status" value="1"/>
</dbReference>
<dbReference type="RefSeq" id="WP_093951608.1">
    <property type="nucleotide sequence ID" value="NZ_NMUL01000039.1"/>
</dbReference>
<evidence type="ECO:0000313" key="2">
    <source>
        <dbReference type="EMBL" id="OXM62720.1"/>
    </source>
</evidence>
<dbReference type="Proteomes" id="UP000215199">
    <property type="component" value="Unassembled WGS sequence"/>
</dbReference>
<comment type="caution">
    <text evidence="2">The sequence shown here is derived from an EMBL/GenBank/DDBJ whole genome shotgun (WGS) entry which is preliminary data.</text>
</comment>
<reference evidence="3" key="1">
    <citation type="submission" date="2017-07" db="EMBL/GenBank/DDBJ databases">
        <title>Comparative genome mining reveals phylogenetic distribution patterns of secondary metabolites in Amycolatopsis.</title>
        <authorList>
            <person name="Adamek M."/>
            <person name="Alanjary M."/>
            <person name="Sales-Ortells H."/>
            <person name="Goodfellow M."/>
            <person name="Bull A.T."/>
            <person name="Kalinowski J."/>
            <person name="Ziemert N."/>
        </authorList>
    </citation>
    <scope>NUCLEOTIDE SEQUENCE [LARGE SCALE GENOMIC DNA]</scope>
    <source>
        <strain evidence="3">H5</strain>
    </source>
</reference>
<dbReference type="EMBL" id="NMUL01000039">
    <property type="protein sequence ID" value="OXM62720.1"/>
    <property type="molecule type" value="Genomic_DNA"/>
</dbReference>
<dbReference type="CDD" id="cd04301">
    <property type="entry name" value="NAT_SF"/>
    <property type="match status" value="1"/>
</dbReference>
<dbReference type="OrthoDB" id="3814885at2"/>
<proteinExistence type="predicted"/>
<evidence type="ECO:0000313" key="3">
    <source>
        <dbReference type="Proteomes" id="UP000215199"/>
    </source>
</evidence>
<dbReference type="Pfam" id="PF00583">
    <property type="entry name" value="Acetyltransf_1"/>
    <property type="match status" value="1"/>
</dbReference>
<gene>
    <name evidence="2" type="ORF">CF165_33620</name>
</gene>
<keyword evidence="3" id="KW-1185">Reference proteome</keyword>
<feature type="domain" description="N-acetyltransferase" evidence="1">
    <location>
        <begin position="108"/>
        <end position="247"/>
    </location>
</feature>
<dbReference type="InterPro" id="IPR016181">
    <property type="entry name" value="Acyl_CoA_acyltransferase"/>
</dbReference>
<organism evidence="2 3">
    <name type="scientific">Amycolatopsis vastitatis</name>
    <dbReference type="NCBI Taxonomy" id="1905142"/>
    <lineage>
        <taxon>Bacteria</taxon>
        <taxon>Bacillati</taxon>
        <taxon>Actinomycetota</taxon>
        <taxon>Actinomycetes</taxon>
        <taxon>Pseudonocardiales</taxon>
        <taxon>Pseudonocardiaceae</taxon>
        <taxon>Amycolatopsis</taxon>
    </lineage>
</organism>
<dbReference type="GO" id="GO:0016747">
    <property type="term" value="F:acyltransferase activity, transferring groups other than amino-acyl groups"/>
    <property type="evidence" value="ECO:0007669"/>
    <property type="project" value="InterPro"/>
</dbReference>
<dbReference type="AlphaFoldDB" id="A0A229SVD4"/>
<name>A0A229SVD4_9PSEU</name>
<sequence>MKPGQPTVVVTRVAERQWHALDDDRVVGRGEASPRPDGRLFLSIDVWHGAVFDQLADVMLPALPRPLSTVVDETDVELTSRWRRAGFTIRRREGEYLVPTAPAAPSAVTIVPGREADEKRLRELDRAIRADVEAGVGWHEMPAEVLPRIPELDPSKYTIAARGDEYVGLLRLAAVPRQPRIGLVAVRASEQRRGIGRALLTHVLGALHDAGIETASAEVGEANVAAAALFDGAGARRTGSNLELVLR</sequence>
<keyword evidence="2" id="KW-0808">Transferase</keyword>
<dbReference type="Gene3D" id="3.40.630.30">
    <property type="match status" value="1"/>
</dbReference>